<evidence type="ECO:0000313" key="8">
    <source>
        <dbReference type="Proteomes" id="UP000009026"/>
    </source>
</evidence>
<dbReference type="STRING" id="1297742.A176_006188"/>
<gene>
    <name evidence="7" type="ORF">A176_006188</name>
</gene>
<protein>
    <submittedName>
        <fullName evidence="7">Bacterial leucyl aminopeptidase</fullName>
    </submittedName>
</protein>
<evidence type="ECO:0000256" key="3">
    <source>
        <dbReference type="ARBA" id="ARBA00022801"/>
    </source>
</evidence>
<dbReference type="Pfam" id="PF04151">
    <property type="entry name" value="PPC"/>
    <property type="match status" value="1"/>
</dbReference>
<dbReference type="CDD" id="cd04279">
    <property type="entry name" value="ZnMc_MMP_like_1"/>
    <property type="match status" value="1"/>
</dbReference>
<dbReference type="eggNOG" id="COG1520">
    <property type="taxonomic scope" value="Bacteria"/>
</dbReference>
<dbReference type="GO" id="GO:0006508">
    <property type="term" value="P:proteolysis"/>
    <property type="evidence" value="ECO:0007669"/>
    <property type="project" value="UniProtKB-KW"/>
</dbReference>
<dbReference type="GO" id="GO:0031012">
    <property type="term" value="C:extracellular matrix"/>
    <property type="evidence" value="ECO:0007669"/>
    <property type="project" value="InterPro"/>
</dbReference>
<dbReference type="AlphaFoldDB" id="A0A0H4X0N7"/>
<dbReference type="Gene3D" id="3.40.390.10">
    <property type="entry name" value="Collagenase (Catalytic Domain)"/>
    <property type="match status" value="1"/>
</dbReference>
<dbReference type="InterPro" id="IPR007280">
    <property type="entry name" value="Peptidase_C_arc/bac"/>
</dbReference>
<keyword evidence="3" id="KW-0378">Hydrolase</keyword>
<dbReference type="GO" id="GO:0004177">
    <property type="term" value="F:aminopeptidase activity"/>
    <property type="evidence" value="ECO:0007669"/>
    <property type="project" value="UniProtKB-KW"/>
</dbReference>
<keyword evidence="1" id="KW-0645">Protease</keyword>
<dbReference type="SMART" id="SM00235">
    <property type="entry name" value="ZnMc"/>
    <property type="match status" value="1"/>
</dbReference>
<dbReference type="GO" id="GO:0008270">
    <property type="term" value="F:zinc ion binding"/>
    <property type="evidence" value="ECO:0007669"/>
    <property type="project" value="InterPro"/>
</dbReference>
<accession>A0A0H4X0N7</accession>
<dbReference type="Proteomes" id="UP000009026">
    <property type="component" value="Chromosome"/>
</dbReference>
<keyword evidence="8" id="KW-1185">Reference proteome</keyword>
<keyword evidence="7" id="KW-0031">Aminopeptidase</keyword>
<dbReference type="EMBL" id="CP012109">
    <property type="protein sequence ID" value="AKQ69276.1"/>
    <property type="molecule type" value="Genomic_DNA"/>
</dbReference>
<dbReference type="Gene3D" id="2.60.120.380">
    <property type="match status" value="2"/>
</dbReference>
<name>A0A0H4X0N7_9BACT</name>
<dbReference type="KEGG" id="mym:A176_006188"/>
<evidence type="ECO:0000259" key="6">
    <source>
        <dbReference type="SMART" id="SM00235"/>
    </source>
</evidence>
<dbReference type="eggNOG" id="COG1404">
    <property type="taxonomic scope" value="Bacteria"/>
</dbReference>
<feature type="domain" description="Peptidase metallopeptidase" evidence="6">
    <location>
        <begin position="90"/>
        <end position="270"/>
    </location>
</feature>
<sequence>MFRSKFVGALTGLSLLAGCGEGEGGFPVPGEAVGQGLSWEVFRAQVYQEPDTGIFIVDGDVPVLSEALLREFYEDHVRSGRLTVHQVGGLDAKWSDTQKRDLTYCVSTTFGSRYDRVVQAMASAAATWEAASDVKFRHVSTEDARCDALNDDVVFDVNPVNAGGAYFARAFFPSHARAVRNLLFDNSAFGGLGPWTLEGVTRHELGHVLGFRHEHTRTQASGCFEDNNWRALTTYDRASVMHYPHCNGTQMGDLVLTQRDIDGARALYGFVYVTETLSGSTWEPGIVHYSPFSVAPGSTFDVEMTGTGDPDLYVRFGAPPTMDAWDCRPYEYSANERCTLVVPAGVNTAYVMIPGYGGDPSFHLNIRYVPLTGFITGPRWAQWSTYVAQGTYRDFGTYDVKPGTQFRVDMRGLGAETDDPDLYVRFGAPPTFDTYDCRPYVVGPHETCDLTVPAGQSKAYVMVHGYSGAMIDVDIDYTAP</sequence>
<dbReference type="GO" id="GO:0004222">
    <property type="term" value="F:metalloendopeptidase activity"/>
    <property type="evidence" value="ECO:0007669"/>
    <property type="project" value="InterPro"/>
</dbReference>
<dbReference type="PROSITE" id="PS51257">
    <property type="entry name" value="PROKAR_LIPOPROTEIN"/>
    <property type="match status" value="1"/>
</dbReference>
<dbReference type="SUPFAM" id="SSF55486">
    <property type="entry name" value="Metalloproteases ('zincins'), catalytic domain"/>
    <property type="match status" value="1"/>
</dbReference>
<keyword evidence="5" id="KW-0482">Metalloprotease</keyword>
<organism evidence="7 8">
    <name type="scientific">Pseudomyxococcus hansupus</name>
    <dbReference type="NCBI Taxonomy" id="1297742"/>
    <lineage>
        <taxon>Bacteria</taxon>
        <taxon>Pseudomonadati</taxon>
        <taxon>Myxococcota</taxon>
        <taxon>Myxococcia</taxon>
        <taxon>Myxococcales</taxon>
        <taxon>Cystobacterineae</taxon>
        <taxon>Myxococcaceae</taxon>
        <taxon>Pseudomyxococcus</taxon>
    </lineage>
</organism>
<reference evidence="7 8" key="1">
    <citation type="journal article" date="2016" name="PLoS ONE">
        <title>Complete Genome Sequence and Comparative Genomics of a Novel Myxobacterium Myxococcus hansupus.</title>
        <authorList>
            <person name="Sharma G."/>
            <person name="Narwani T."/>
            <person name="Subramanian S."/>
        </authorList>
    </citation>
    <scope>NUCLEOTIDE SEQUENCE [LARGE SCALE GENOMIC DNA]</scope>
    <source>
        <strain evidence="8">mixupus</strain>
    </source>
</reference>
<dbReference type="Pfam" id="PF00413">
    <property type="entry name" value="Peptidase_M10"/>
    <property type="match status" value="1"/>
</dbReference>
<keyword evidence="4" id="KW-0862">Zinc</keyword>
<dbReference type="OrthoDB" id="5289073at2"/>
<dbReference type="GO" id="GO:0030198">
    <property type="term" value="P:extracellular matrix organization"/>
    <property type="evidence" value="ECO:0007669"/>
    <property type="project" value="TreeGrafter"/>
</dbReference>
<evidence type="ECO:0000256" key="5">
    <source>
        <dbReference type="ARBA" id="ARBA00023049"/>
    </source>
</evidence>
<evidence type="ECO:0000256" key="4">
    <source>
        <dbReference type="ARBA" id="ARBA00022833"/>
    </source>
</evidence>
<dbReference type="InterPro" id="IPR001818">
    <property type="entry name" value="Pept_M10_metallopeptidase"/>
</dbReference>
<dbReference type="InterPro" id="IPR024079">
    <property type="entry name" value="MetalloPept_cat_dom_sf"/>
</dbReference>
<evidence type="ECO:0000256" key="1">
    <source>
        <dbReference type="ARBA" id="ARBA00022670"/>
    </source>
</evidence>
<dbReference type="RefSeq" id="WP_002638770.1">
    <property type="nucleotide sequence ID" value="NZ_CP012109.1"/>
</dbReference>
<dbReference type="GO" id="GO:0030574">
    <property type="term" value="P:collagen catabolic process"/>
    <property type="evidence" value="ECO:0007669"/>
    <property type="project" value="TreeGrafter"/>
</dbReference>
<keyword evidence="2" id="KW-0479">Metal-binding</keyword>
<evidence type="ECO:0000256" key="2">
    <source>
        <dbReference type="ARBA" id="ARBA00022723"/>
    </source>
</evidence>
<proteinExistence type="predicted"/>
<dbReference type="PANTHER" id="PTHR10201">
    <property type="entry name" value="MATRIX METALLOPROTEINASE"/>
    <property type="match status" value="1"/>
</dbReference>
<dbReference type="PANTHER" id="PTHR10201:SF323">
    <property type="entry name" value="MATRIX METALLOPROTEINASE-21"/>
    <property type="match status" value="1"/>
</dbReference>
<dbReference type="PATRIC" id="fig|1297742.4.peg.6279"/>
<dbReference type="InterPro" id="IPR006026">
    <property type="entry name" value="Peptidase_Metallo"/>
</dbReference>
<evidence type="ECO:0000313" key="7">
    <source>
        <dbReference type="EMBL" id="AKQ69276.1"/>
    </source>
</evidence>